<feature type="transmembrane region" description="Helical" evidence="1">
    <location>
        <begin position="404"/>
        <end position="427"/>
    </location>
</feature>
<dbReference type="RefSeq" id="WP_084424158.1">
    <property type="nucleotide sequence ID" value="NZ_FWXV01000001.1"/>
</dbReference>
<dbReference type="EMBL" id="FWXV01000001">
    <property type="protein sequence ID" value="SMC49069.1"/>
    <property type="molecule type" value="Genomic_DNA"/>
</dbReference>
<dbReference type="Proteomes" id="UP000192674">
    <property type="component" value="Unassembled WGS sequence"/>
</dbReference>
<feature type="transmembrane region" description="Helical" evidence="1">
    <location>
        <begin position="132"/>
        <end position="158"/>
    </location>
</feature>
<dbReference type="AlphaFoldDB" id="A0A1Y5WSN7"/>
<dbReference type="OrthoDB" id="2955510at2"/>
<feature type="transmembrane region" description="Helical" evidence="1">
    <location>
        <begin position="56"/>
        <end position="76"/>
    </location>
</feature>
<keyword evidence="1" id="KW-1133">Transmembrane helix</keyword>
<evidence type="ECO:0000313" key="2">
    <source>
        <dbReference type="EMBL" id="SMC49069.1"/>
    </source>
</evidence>
<name>A0A1Y5WSN7_KIBAR</name>
<keyword evidence="1" id="KW-0812">Transmembrane</keyword>
<keyword evidence="3" id="KW-1185">Reference proteome</keyword>
<keyword evidence="1" id="KW-0472">Membrane</keyword>
<feature type="transmembrane region" description="Helical" evidence="1">
    <location>
        <begin position="371"/>
        <end position="398"/>
    </location>
</feature>
<feature type="transmembrane region" description="Helical" evidence="1">
    <location>
        <begin position="170"/>
        <end position="189"/>
    </location>
</feature>
<evidence type="ECO:0000313" key="3">
    <source>
        <dbReference type="Proteomes" id="UP000192674"/>
    </source>
</evidence>
<organism evidence="2 3">
    <name type="scientific">Kibdelosporangium aridum</name>
    <dbReference type="NCBI Taxonomy" id="2030"/>
    <lineage>
        <taxon>Bacteria</taxon>
        <taxon>Bacillati</taxon>
        <taxon>Actinomycetota</taxon>
        <taxon>Actinomycetes</taxon>
        <taxon>Pseudonocardiales</taxon>
        <taxon>Pseudonocardiaceae</taxon>
        <taxon>Kibdelosporangium</taxon>
    </lineage>
</organism>
<feature type="transmembrane region" description="Helical" evidence="1">
    <location>
        <begin position="474"/>
        <end position="494"/>
    </location>
</feature>
<feature type="transmembrane region" description="Helical" evidence="1">
    <location>
        <begin position="328"/>
        <end position="347"/>
    </location>
</feature>
<proteinExistence type="predicted"/>
<feature type="transmembrane region" description="Helical" evidence="1">
    <location>
        <begin position="302"/>
        <end position="322"/>
    </location>
</feature>
<protein>
    <submittedName>
        <fullName evidence="2">ABC-2 type transport system permease protein</fullName>
    </submittedName>
</protein>
<feature type="transmembrane region" description="Helical" evidence="1">
    <location>
        <begin position="97"/>
        <end position="126"/>
    </location>
</feature>
<reference evidence="2 3" key="1">
    <citation type="submission" date="2017-04" db="EMBL/GenBank/DDBJ databases">
        <authorList>
            <person name="Afonso C.L."/>
            <person name="Miller P.J."/>
            <person name="Scott M.A."/>
            <person name="Spackman E."/>
            <person name="Goraichik I."/>
            <person name="Dimitrov K.M."/>
            <person name="Suarez D.L."/>
            <person name="Swayne D.E."/>
        </authorList>
    </citation>
    <scope>NUCLEOTIDE SEQUENCE [LARGE SCALE GENOMIC DNA]</scope>
    <source>
        <strain evidence="2 3">DSM 43828</strain>
    </source>
</reference>
<sequence length="517" mass="54037">MVGVLIRMRLSVARHSLRREQLITSVGKFLLGLLAAGLTIGLAAGDFRTDAITADMVALAFLAWFICWIVVPMLAGGGDETLRPEHFSLLPITSRQLAVGLLGIAFIGPGAVVTLVAGIALVVLASGLGTTAVVFAVPALVLQTAFFVLLARVVIAALGAALRSRRGRDIALLLVAFICVCGFLLRYPIQSLGPSVIRGEAPVFSAVLHVLPSGWATSAVEAAGRSDWLIAVGALLGLAALVGLLLLAWAPLIERRTTTRSASGRYQRTRSGVLTRLLPTSPLGAVAYKEILTWSRDARRRAVLVTSLAALPGAVVPALSGIEQLLPFGGMFVLALACAETSNLYGLDGSGMWHTILAPNSTRADVRGRQLAWTLVVAPFCIALTLVLTAISGLAWAWPWVLALLPALVGGCSGAVVLLSVIAAYPVPKNSDSNPFTSGTNPHYMQLSIIPLLIAMVGPALALLIQGAVTGNMVLSWLAVPVGVITGAVMAWLCGRIACQKLEEGAVELFGVVRQGV</sequence>
<feature type="transmembrane region" description="Helical" evidence="1">
    <location>
        <begin position="21"/>
        <end position="44"/>
    </location>
</feature>
<gene>
    <name evidence="2" type="ORF">SAMN05661093_00172</name>
</gene>
<feature type="transmembrane region" description="Helical" evidence="1">
    <location>
        <begin position="228"/>
        <end position="250"/>
    </location>
</feature>
<evidence type="ECO:0000256" key="1">
    <source>
        <dbReference type="SAM" id="Phobius"/>
    </source>
</evidence>
<accession>A0A1Y5WSN7</accession>
<feature type="transmembrane region" description="Helical" evidence="1">
    <location>
        <begin position="447"/>
        <end position="468"/>
    </location>
</feature>